<sequence>MTKQEYAVIDMGTNSLRLMTGWKDESRDRWVLSPKQVETTRLGLHAEQTGRLSEAGMQASFAVLERWRSRLAQVPVCVVATSAVREAKDGKAFLAEVRARFGWHCRAITGWEEASLGFCGVTAELPAQQCVLTVDIGGGSSEVASGMRGDVHWSHSYPVGAVRLQEQREREGLSLDDLVSRCEKQWLAMPLQAETVIGMGGTITAAAAVELGLTVYDPQQVQGYYIGLEKLTALIQRLDRMGAEERRHVRGLPADRSEIIVPGLVILWSFLCHYGLPGIQASERDLMEGVFYRHSFHDAAWRGGAGAGTK</sequence>
<dbReference type="EMBL" id="AFIJ01000035">
    <property type="protein sequence ID" value="EGL39643.1"/>
    <property type="molecule type" value="Genomic_DNA"/>
</dbReference>
<gene>
    <name evidence="3" type="ORF">HMPREF1039_1253</name>
</gene>
<evidence type="ECO:0000259" key="2">
    <source>
        <dbReference type="Pfam" id="PF02541"/>
    </source>
</evidence>
<evidence type="ECO:0000313" key="3">
    <source>
        <dbReference type="EMBL" id="EGL39643.1"/>
    </source>
</evidence>
<dbReference type="Proteomes" id="UP000004018">
    <property type="component" value="Unassembled WGS sequence"/>
</dbReference>
<comment type="caution">
    <text evidence="3">The sequence shown here is derived from an EMBL/GenBank/DDBJ whole genome shotgun (WGS) entry which is preliminary data.</text>
</comment>
<accession>A0ABN0CZF7</accession>
<evidence type="ECO:0000313" key="4">
    <source>
        <dbReference type="Proteomes" id="UP000004018"/>
    </source>
</evidence>
<dbReference type="PANTHER" id="PTHR30005">
    <property type="entry name" value="EXOPOLYPHOSPHATASE"/>
    <property type="match status" value="1"/>
</dbReference>
<dbReference type="PANTHER" id="PTHR30005:SF0">
    <property type="entry name" value="RETROGRADE REGULATION PROTEIN 2"/>
    <property type="match status" value="1"/>
</dbReference>
<dbReference type="Gene3D" id="3.30.420.150">
    <property type="entry name" value="Exopolyphosphatase. Domain 2"/>
    <property type="match status" value="1"/>
</dbReference>
<feature type="domain" description="Ppx/GppA phosphatase N-terminal" evidence="2">
    <location>
        <begin position="38"/>
        <end position="293"/>
    </location>
</feature>
<protein>
    <submittedName>
        <fullName evidence="3">Ppx/GppA phosphatase family protein</fullName>
    </submittedName>
</protein>
<dbReference type="InterPro" id="IPR003695">
    <property type="entry name" value="Ppx_GppA_N"/>
</dbReference>
<dbReference type="CDD" id="cd24054">
    <property type="entry name" value="ASKHA_NBD_AaPPX-GppA_MtPPX2-like"/>
    <property type="match status" value="1"/>
</dbReference>
<dbReference type="SUPFAM" id="SSF53067">
    <property type="entry name" value="Actin-like ATPase domain"/>
    <property type="match status" value="2"/>
</dbReference>
<dbReference type="InterPro" id="IPR050273">
    <property type="entry name" value="GppA/Ppx_hydrolase"/>
</dbReference>
<evidence type="ECO:0000256" key="1">
    <source>
        <dbReference type="ARBA" id="ARBA00007125"/>
    </source>
</evidence>
<proteinExistence type="inferred from homology"/>
<dbReference type="RefSeq" id="WP_007391456.1">
    <property type="nucleotide sequence ID" value="NZ_AFIJ01000035.1"/>
</dbReference>
<dbReference type="Pfam" id="PF02541">
    <property type="entry name" value="Ppx-GppA"/>
    <property type="match status" value="1"/>
</dbReference>
<reference evidence="3 4" key="1">
    <citation type="submission" date="2011-04" db="EMBL/GenBank/DDBJ databases">
        <authorList>
            <person name="Harkins D.M."/>
            <person name="Madupu R."/>
            <person name="Durkin A.S."/>
            <person name="Torralba M."/>
            <person name="Methe B."/>
            <person name="Sutton G.G."/>
            <person name="Nelson K.E."/>
        </authorList>
    </citation>
    <scope>NUCLEOTIDE SEQUENCE [LARGE SCALE GENOMIC DNA]</scope>
    <source>
        <strain evidence="3 4">UPII 199-6</strain>
    </source>
</reference>
<keyword evidence="4" id="KW-1185">Reference proteome</keyword>
<organism evidence="3 4">
    <name type="scientific">Megasphaera lornae</name>
    <dbReference type="NCBI Taxonomy" id="1000568"/>
    <lineage>
        <taxon>Bacteria</taxon>
        <taxon>Bacillati</taxon>
        <taxon>Bacillota</taxon>
        <taxon>Negativicutes</taxon>
        <taxon>Veillonellales</taxon>
        <taxon>Veillonellaceae</taxon>
        <taxon>Megasphaera</taxon>
    </lineage>
</organism>
<dbReference type="InterPro" id="IPR043129">
    <property type="entry name" value="ATPase_NBD"/>
</dbReference>
<comment type="similarity">
    <text evidence="1">Belongs to the GppA/Ppx family.</text>
</comment>
<dbReference type="Gene3D" id="3.30.420.40">
    <property type="match status" value="1"/>
</dbReference>
<name>A0ABN0CZF7_9FIRM</name>